<keyword evidence="2 6" id="KW-0812">Transmembrane</keyword>
<keyword evidence="8" id="KW-1185">Reference proteome</keyword>
<evidence type="ECO:0000256" key="2">
    <source>
        <dbReference type="ARBA" id="ARBA00022692"/>
    </source>
</evidence>
<keyword evidence="3 6" id="KW-1133">Transmembrane helix</keyword>
<name>A0A832UZR6_9ARCH</name>
<evidence type="ECO:0000256" key="6">
    <source>
        <dbReference type="SAM" id="Phobius"/>
    </source>
</evidence>
<dbReference type="PANTHER" id="PTHR42198:SF1">
    <property type="entry name" value="INTEGRAL MEMBRANE PROTEIN"/>
    <property type="match status" value="1"/>
</dbReference>
<keyword evidence="5" id="KW-0175">Coiled coil</keyword>
<dbReference type="InterPro" id="IPR038978">
    <property type="entry name" value="MJ0935"/>
</dbReference>
<protein>
    <submittedName>
        <fullName evidence="7">DUF106 domain-containing protein</fullName>
    </submittedName>
</protein>
<evidence type="ECO:0000256" key="1">
    <source>
        <dbReference type="ARBA" id="ARBA00004141"/>
    </source>
</evidence>
<dbReference type="AlphaFoldDB" id="A0A832UZR6"/>
<dbReference type="Proteomes" id="UP000604391">
    <property type="component" value="Unassembled WGS sequence"/>
</dbReference>
<evidence type="ECO:0000256" key="4">
    <source>
        <dbReference type="ARBA" id="ARBA00023136"/>
    </source>
</evidence>
<organism evidence="7 8">
    <name type="scientific">Candidatus Undinarchaeum marinum</name>
    <dbReference type="NCBI Taxonomy" id="2756141"/>
    <lineage>
        <taxon>Archaea</taxon>
        <taxon>Candidatus Undinarchaeota</taxon>
        <taxon>Candidatus Undinarchaeia</taxon>
        <taxon>Candidatus Undinarchaeales</taxon>
        <taxon>Candidatus Undinarchaeaceae</taxon>
        <taxon>Candidatus Undinarchaeum</taxon>
    </lineage>
</organism>
<feature type="transmembrane region" description="Helical" evidence="6">
    <location>
        <begin position="6"/>
        <end position="25"/>
    </location>
</feature>
<evidence type="ECO:0000256" key="5">
    <source>
        <dbReference type="SAM" id="Coils"/>
    </source>
</evidence>
<comment type="caution">
    <text evidence="7">The sequence shown here is derived from an EMBL/GenBank/DDBJ whole genome shotgun (WGS) entry which is preliminary data.</text>
</comment>
<dbReference type="EMBL" id="DVAD01000014">
    <property type="protein sequence ID" value="HIJ99682.1"/>
    <property type="molecule type" value="Genomic_DNA"/>
</dbReference>
<reference evidence="7 8" key="1">
    <citation type="journal article" name="Nat. Commun.">
        <title>Undinarchaeota illuminate DPANN phylogeny and the impact of gene transfer on archaeal evolution.</title>
        <authorList>
            <person name="Dombrowski N."/>
            <person name="Williams T.A."/>
            <person name="Sun J."/>
            <person name="Woodcroft B.J."/>
            <person name="Lee J.H."/>
            <person name="Minh B.Q."/>
            <person name="Rinke C."/>
            <person name="Spang A."/>
        </authorList>
    </citation>
    <scope>NUCLEOTIDE SEQUENCE [LARGE SCALE GENOMIC DNA]</scope>
    <source>
        <strain evidence="7">MAG_bin17</strain>
    </source>
</reference>
<proteinExistence type="predicted"/>
<evidence type="ECO:0000313" key="8">
    <source>
        <dbReference type="Proteomes" id="UP000604391"/>
    </source>
</evidence>
<accession>A0A832UZR6</accession>
<feature type="coiled-coil region" evidence="5">
    <location>
        <begin position="35"/>
        <end position="62"/>
    </location>
</feature>
<dbReference type="SMART" id="SM01415">
    <property type="entry name" value="DUF106"/>
    <property type="match status" value="1"/>
</dbReference>
<dbReference type="Pfam" id="PF01956">
    <property type="entry name" value="EMC3_TMCO1"/>
    <property type="match status" value="1"/>
</dbReference>
<keyword evidence="4 6" id="KW-0472">Membrane</keyword>
<dbReference type="InterPro" id="IPR002809">
    <property type="entry name" value="EMC3/TMCO1"/>
</dbReference>
<dbReference type="PANTHER" id="PTHR42198">
    <property type="entry name" value="INTEGRAL MEMBRANE PROTEIN"/>
    <property type="match status" value="1"/>
</dbReference>
<evidence type="ECO:0000256" key="3">
    <source>
        <dbReference type="ARBA" id="ARBA00022989"/>
    </source>
</evidence>
<gene>
    <name evidence="7" type="ORF">H1011_02565</name>
</gene>
<feature type="transmembrane region" description="Helical" evidence="6">
    <location>
        <begin position="84"/>
        <end position="100"/>
    </location>
</feature>
<comment type="subcellular location">
    <subcellularLocation>
        <location evidence="1">Membrane</location>
        <topology evidence="1">Multi-pass membrane protein</topology>
    </subcellularLocation>
</comment>
<dbReference type="GO" id="GO:0016020">
    <property type="term" value="C:membrane"/>
    <property type="evidence" value="ECO:0007669"/>
    <property type="project" value="UniProtKB-SubCell"/>
</dbReference>
<evidence type="ECO:0000313" key="7">
    <source>
        <dbReference type="EMBL" id="HIJ99682.1"/>
    </source>
</evidence>
<sequence>MSILASPMYFIMVVSAVLTLTLSIVNKVFTDPDRMKEIQAAMKSYNKELMAATRAKDNEKIEKLQKDKPKISQMQQEMMKMQKPIFLSMIPFLVVFYFLGKLATGQGWGEFIQLPFTISLFSVGNDLTWIGWYMWCSLPFTMLFRKALGIS</sequence>